<accession>B0DMX5</accession>
<dbReference type="GeneID" id="6080859"/>
<dbReference type="EMBL" id="DS547120">
    <property type="protein sequence ID" value="EDR04050.1"/>
    <property type="molecule type" value="Genomic_DNA"/>
</dbReference>
<dbReference type="Proteomes" id="UP000001194">
    <property type="component" value="Unassembled WGS sequence"/>
</dbReference>
<dbReference type="InParanoid" id="B0DMX5"/>
<keyword evidence="1" id="KW-1133">Transmembrane helix</keyword>
<name>B0DMX5_LACBS</name>
<keyword evidence="1" id="KW-0472">Membrane</keyword>
<keyword evidence="1" id="KW-0812">Transmembrane</keyword>
<evidence type="ECO:0000313" key="3">
    <source>
        <dbReference type="Proteomes" id="UP000001194"/>
    </source>
</evidence>
<reference evidence="2 3" key="1">
    <citation type="journal article" date="2008" name="Nature">
        <title>The genome of Laccaria bicolor provides insights into mycorrhizal symbiosis.</title>
        <authorList>
            <person name="Martin F."/>
            <person name="Aerts A."/>
            <person name="Ahren D."/>
            <person name="Brun A."/>
            <person name="Danchin E.G.J."/>
            <person name="Duchaussoy F."/>
            <person name="Gibon J."/>
            <person name="Kohler A."/>
            <person name="Lindquist E."/>
            <person name="Pereda V."/>
            <person name="Salamov A."/>
            <person name="Shapiro H.J."/>
            <person name="Wuyts J."/>
            <person name="Blaudez D."/>
            <person name="Buee M."/>
            <person name="Brokstein P."/>
            <person name="Canbaeck B."/>
            <person name="Cohen D."/>
            <person name="Courty P.E."/>
            <person name="Coutinho P.M."/>
            <person name="Delaruelle C."/>
            <person name="Detter J.C."/>
            <person name="Deveau A."/>
            <person name="DiFazio S."/>
            <person name="Duplessis S."/>
            <person name="Fraissinet-Tachet L."/>
            <person name="Lucic E."/>
            <person name="Frey-Klett P."/>
            <person name="Fourrey C."/>
            <person name="Feussner I."/>
            <person name="Gay G."/>
            <person name="Grimwood J."/>
            <person name="Hoegger P.J."/>
            <person name="Jain P."/>
            <person name="Kilaru S."/>
            <person name="Labbe J."/>
            <person name="Lin Y.C."/>
            <person name="Legue V."/>
            <person name="Le Tacon F."/>
            <person name="Marmeisse R."/>
            <person name="Melayah D."/>
            <person name="Montanini B."/>
            <person name="Muratet M."/>
            <person name="Nehls U."/>
            <person name="Niculita-Hirzel H."/>
            <person name="Oudot-Le Secq M.P."/>
            <person name="Peter M."/>
            <person name="Quesneville H."/>
            <person name="Rajashekar B."/>
            <person name="Reich M."/>
            <person name="Rouhier N."/>
            <person name="Schmutz J."/>
            <person name="Yin T."/>
            <person name="Chalot M."/>
            <person name="Henrissat B."/>
            <person name="Kuees U."/>
            <person name="Lucas S."/>
            <person name="Van de Peer Y."/>
            <person name="Podila G.K."/>
            <person name="Polle A."/>
            <person name="Pukkila P.J."/>
            <person name="Richardson P.M."/>
            <person name="Rouze P."/>
            <person name="Sanders I.R."/>
            <person name="Stajich J.E."/>
            <person name="Tunlid A."/>
            <person name="Tuskan G."/>
            <person name="Grigoriev I.V."/>
        </authorList>
    </citation>
    <scope>NUCLEOTIDE SEQUENCE [LARGE SCALE GENOMIC DNA]</scope>
    <source>
        <strain evidence="3">S238N-H82 / ATCC MYA-4686</strain>
    </source>
</reference>
<dbReference type="KEGG" id="lbc:LACBIDRAFT_330996"/>
<evidence type="ECO:0000313" key="2">
    <source>
        <dbReference type="EMBL" id="EDR04050.1"/>
    </source>
</evidence>
<dbReference type="STRING" id="486041.B0DMX5"/>
<gene>
    <name evidence="2" type="ORF">LACBIDRAFT_330996</name>
</gene>
<feature type="transmembrane region" description="Helical" evidence="1">
    <location>
        <begin position="20"/>
        <end position="42"/>
    </location>
</feature>
<dbReference type="HOGENOM" id="CLU_2158865_0_0_1"/>
<dbReference type="RefSeq" id="XP_001885305.1">
    <property type="nucleotide sequence ID" value="XM_001885270.1"/>
</dbReference>
<protein>
    <submittedName>
        <fullName evidence="2">Predicted protein</fullName>
    </submittedName>
</protein>
<keyword evidence="3" id="KW-1185">Reference proteome</keyword>
<evidence type="ECO:0000256" key="1">
    <source>
        <dbReference type="SAM" id="Phobius"/>
    </source>
</evidence>
<dbReference type="AlphaFoldDB" id="B0DMX5"/>
<dbReference type="OrthoDB" id="3239894at2759"/>
<organism evidence="3">
    <name type="scientific">Laccaria bicolor (strain S238N-H82 / ATCC MYA-4686)</name>
    <name type="common">Bicoloured deceiver</name>
    <name type="synonym">Laccaria laccata var. bicolor</name>
    <dbReference type="NCBI Taxonomy" id="486041"/>
    <lineage>
        <taxon>Eukaryota</taxon>
        <taxon>Fungi</taxon>
        <taxon>Dikarya</taxon>
        <taxon>Basidiomycota</taxon>
        <taxon>Agaricomycotina</taxon>
        <taxon>Agaricomycetes</taxon>
        <taxon>Agaricomycetidae</taxon>
        <taxon>Agaricales</taxon>
        <taxon>Agaricineae</taxon>
        <taxon>Hydnangiaceae</taxon>
        <taxon>Laccaria</taxon>
    </lineage>
</organism>
<proteinExistence type="predicted"/>
<sequence length="111" mass="12369">MFVPGKNMLAYLGCLPSLVRIPAGGSLTAVQWLLMAVVVALLRSIPQIWHDYMLDPAAARRQCEAANKAHINKKYCQELVVVAQAVHMDDRDTVQALARDLEEHHKNASKH</sequence>